<sequence>MKVKGPLYCFRFCTYQPVKYSKVNNRISLNKHGTFKCGSCKKKIKPALFFSQVLRRNQNELTASTSYSDYIESIGTKDSMPTSNSPDMVLESIPEESRAVIFSSPQSVVEPPKFTAYNFMLRSTQSIASSPPGQNLKVQGYLGGMQATGLFAVGHQISIQQAYFLANRIKVERQKLHHFHMTLIQ</sequence>
<name>A0A1R1XKB4_9FUNG</name>
<dbReference type="AlphaFoldDB" id="A0A1R1XKB4"/>
<protein>
    <submittedName>
        <fullName evidence="1">Uncharacterized protein</fullName>
    </submittedName>
</protein>
<evidence type="ECO:0000313" key="1">
    <source>
        <dbReference type="EMBL" id="OMJ15033.1"/>
    </source>
</evidence>
<dbReference type="EMBL" id="LSSM01004384">
    <property type="protein sequence ID" value="OMJ15033.1"/>
    <property type="molecule type" value="Genomic_DNA"/>
</dbReference>
<reference evidence="2" key="1">
    <citation type="submission" date="2017-01" db="EMBL/GenBank/DDBJ databases">
        <authorList>
            <person name="Wang Y."/>
            <person name="White M."/>
            <person name="Kvist S."/>
            <person name="Moncalvo J.-M."/>
        </authorList>
    </citation>
    <scope>NUCLEOTIDE SEQUENCE [LARGE SCALE GENOMIC DNA]</scope>
    <source>
        <strain evidence="2">ID-206-W2</strain>
    </source>
</reference>
<proteinExistence type="predicted"/>
<evidence type="ECO:0000313" key="2">
    <source>
        <dbReference type="Proteomes" id="UP000187429"/>
    </source>
</evidence>
<accession>A0A1R1XKB4</accession>
<organism evidence="1 2">
    <name type="scientific">Smittium culicis</name>
    <dbReference type="NCBI Taxonomy" id="133412"/>
    <lineage>
        <taxon>Eukaryota</taxon>
        <taxon>Fungi</taxon>
        <taxon>Fungi incertae sedis</taxon>
        <taxon>Zoopagomycota</taxon>
        <taxon>Kickxellomycotina</taxon>
        <taxon>Harpellomycetes</taxon>
        <taxon>Harpellales</taxon>
        <taxon>Legeriomycetaceae</taxon>
        <taxon>Smittium</taxon>
    </lineage>
</organism>
<gene>
    <name evidence="1" type="ORF">AYI69_g8344</name>
</gene>
<comment type="caution">
    <text evidence="1">The sequence shown here is derived from an EMBL/GenBank/DDBJ whole genome shotgun (WGS) entry which is preliminary data.</text>
</comment>
<keyword evidence="2" id="KW-1185">Reference proteome</keyword>
<dbReference type="Proteomes" id="UP000187429">
    <property type="component" value="Unassembled WGS sequence"/>
</dbReference>